<gene>
    <name evidence="2" type="ORF">SAMN05421846_103286</name>
</gene>
<dbReference type="AlphaFoldDB" id="A0A1G8H7G4"/>
<dbReference type="STRING" id="311334.SAMN05421846_103286"/>
<evidence type="ECO:0000313" key="3">
    <source>
        <dbReference type="Proteomes" id="UP000198869"/>
    </source>
</evidence>
<dbReference type="EMBL" id="FNDW01000003">
    <property type="protein sequence ID" value="SDI02597.1"/>
    <property type="molecule type" value="Genomic_DNA"/>
</dbReference>
<accession>A0A1G8H7G4</accession>
<keyword evidence="3" id="KW-1185">Reference proteome</keyword>
<reference evidence="3" key="1">
    <citation type="submission" date="2016-10" db="EMBL/GenBank/DDBJ databases">
        <authorList>
            <person name="Varghese N."/>
            <person name="Submissions S."/>
        </authorList>
    </citation>
    <scope>NUCLEOTIDE SEQUENCE [LARGE SCALE GENOMIC DNA]</scope>
    <source>
        <strain evidence="3">DSM 17071</strain>
    </source>
</reference>
<name>A0A1G8H7G4_9FLAO</name>
<protein>
    <submittedName>
        <fullName evidence="2">Uncharacterized protein</fullName>
    </submittedName>
</protein>
<feature type="chain" id="PRO_5011666894" evidence="1">
    <location>
        <begin position="19"/>
        <end position="181"/>
    </location>
</feature>
<proteinExistence type="predicted"/>
<evidence type="ECO:0000256" key="1">
    <source>
        <dbReference type="SAM" id="SignalP"/>
    </source>
</evidence>
<keyword evidence="1" id="KW-0732">Signal</keyword>
<sequence>MKSILIAGGLLVSSVCFSQVAIGKTSVTNNWVSLEFGNTENRGLILPWVKVDPDTKTIPDMVDGMIIFDPADAQVKAVVAGTWQTLSAADPNAGTLAAVDTSLQETKPEVSSAMVRIGDTENPDLKGILVLSDTDKAMVLPKVASPHLNIIDPAPGLVVYDTTAHQIAVFNGQGWSFWGPK</sequence>
<dbReference type="Proteomes" id="UP000198869">
    <property type="component" value="Unassembled WGS sequence"/>
</dbReference>
<feature type="signal peptide" evidence="1">
    <location>
        <begin position="1"/>
        <end position="18"/>
    </location>
</feature>
<dbReference type="OrthoDB" id="705292at2"/>
<organism evidence="2 3">
    <name type="scientific">Chryseobacterium taeanense</name>
    <dbReference type="NCBI Taxonomy" id="311334"/>
    <lineage>
        <taxon>Bacteria</taxon>
        <taxon>Pseudomonadati</taxon>
        <taxon>Bacteroidota</taxon>
        <taxon>Flavobacteriia</taxon>
        <taxon>Flavobacteriales</taxon>
        <taxon>Weeksellaceae</taxon>
        <taxon>Chryseobacterium group</taxon>
        <taxon>Chryseobacterium</taxon>
    </lineage>
</organism>
<evidence type="ECO:0000313" key="2">
    <source>
        <dbReference type="EMBL" id="SDI02597.1"/>
    </source>
</evidence>